<dbReference type="SUPFAM" id="SSF51161">
    <property type="entry name" value="Trimeric LpxA-like enzymes"/>
    <property type="match status" value="1"/>
</dbReference>
<dbReference type="CDD" id="cd03354">
    <property type="entry name" value="LbH_SAT"/>
    <property type="match status" value="1"/>
</dbReference>
<name>A0A6J6WXC8_9ZZZZ</name>
<dbReference type="InterPro" id="IPR005881">
    <property type="entry name" value="Ser_O-AcTrfase"/>
</dbReference>
<dbReference type="GO" id="GO:0006535">
    <property type="term" value="P:cysteine biosynthetic process from serine"/>
    <property type="evidence" value="ECO:0007669"/>
    <property type="project" value="InterPro"/>
</dbReference>
<evidence type="ECO:0000256" key="3">
    <source>
        <dbReference type="ARBA" id="ARBA00023315"/>
    </source>
</evidence>
<dbReference type="EMBL" id="CAFAAB010000101">
    <property type="protein sequence ID" value="CAB4787478.1"/>
    <property type="molecule type" value="Genomic_DNA"/>
</dbReference>
<dbReference type="GO" id="GO:0009001">
    <property type="term" value="F:serine O-acetyltransferase activity"/>
    <property type="evidence" value="ECO:0007669"/>
    <property type="project" value="InterPro"/>
</dbReference>
<evidence type="ECO:0000256" key="2">
    <source>
        <dbReference type="ARBA" id="ARBA00022679"/>
    </source>
</evidence>
<protein>
    <submittedName>
        <fullName evidence="4">Unannotated protein</fullName>
    </submittedName>
</protein>
<dbReference type="PANTHER" id="PTHR42811">
    <property type="entry name" value="SERINE ACETYLTRANSFERASE"/>
    <property type="match status" value="1"/>
</dbReference>
<sequence>MTRFLSRLLATQWHALRLYRLSTRFDAHGHNRTAGILLLMGKFISGIEIVHGASIGRGTVFIHGNGIVIGPGVVIGSNCRIFHNVTLGSRDGVSYPSVGDDVTLYPGAVVLGAVNLGDHCVVGANAVVLQDVGPSQIFAGNPARLIGTVPS</sequence>
<keyword evidence="2" id="KW-0808">Transferase</keyword>
<dbReference type="InterPro" id="IPR001451">
    <property type="entry name" value="Hexapep"/>
</dbReference>
<keyword evidence="3" id="KW-0012">Acyltransferase</keyword>
<dbReference type="PIRSF" id="PIRSF000441">
    <property type="entry name" value="CysE"/>
    <property type="match status" value="1"/>
</dbReference>
<dbReference type="Gene3D" id="2.160.10.10">
    <property type="entry name" value="Hexapeptide repeat proteins"/>
    <property type="match status" value="1"/>
</dbReference>
<evidence type="ECO:0000256" key="1">
    <source>
        <dbReference type="ARBA" id="ARBA00007274"/>
    </source>
</evidence>
<dbReference type="GO" id="GO:0005737">
    <property type="term" value="C:cytoplasm"/>
    <property type="evidence" value="ECO:0007669"/>
    <property type="project" value="InterPro"/>
</dbReference>
<reference evidence="4" key="1">
    <citation type="submission" date="2020-05" db="EMBL/GenBank/DDBJ databases">
        <authorList>
            <person name="Chiriac C."/>
            <person name="Salcher M."/>
            <person name="Ghai R."/>
            <person name="Kavagutti S V."/>
        </authorList>
    </citation>
    <scope>NUCLEOTIDE SEQUENCE</scope>
</reference>
<accession>A0A6J6WXC8</accession>
<proteinExistence type="inferred from homology"/>
<gene>
    <name evidence="4" type="ORF">UFOPK2958_00919</name>
</gene>
<dbReference type="InterPro" id="IPR045304">
    <property type="entry name" value="LbH_SAT"/>
</dbReference>
<dbReference type="InterPro" id="IPR011004">
    <property type="entry name" value="Trimer_LpxA-like_sf"/>
</dbReference>
<organism evidence="4">
    <name type="scientific">freshwater metagenome</name>
    <dbReference type="NCBI Taxonomy" id="449393"/>
    <lineage>
        <taxon>unclassified sequences</taxon>
        <taxon>metagenomes</taxon>
        <taxon>ecological metagenomes</taxon>
    </lineage>
</organism>
<dbReference type="Pfam" id="PF00132">
    <property type="entry name" value="Hexapep"/>
    <property type="match status" value="1"/>
</dbReference>
<evidence type="ECO:0000313" key="4">
    <source>
        <dbReference type="EMBL" id="CAB4787478.1"/>
    </source>
</evidence>
<comment type="similarity">
    <text evidence="1">Belongs to the transferase hexapeptide repeat family.</text>
</comment>
<dbReference type="AlphaFoldDB" id="A0A6J6WXC8"/>